<keyword evidence="4 10" id="KW-1003">Cell membrane</keyword>
<dbReference type="InterPro" id="IPR000515">
    <property type="entry name" value="MetI-like"/>
</dbReference>
<proteinExistence type="inferred from homology"/>
<evidence type="ECO:0000256" key="8">
    <source>
        <dbReference type="ARBA" id="ARBA00023136"/>
    </source>
</evidence>
<dbReference type="GO" id="GO:0005886">
    <property type="term" value="C:plasma membrane"/>
    <property type="evidence" value="ECO:0007669"/>
    <property type="project" value="UniProtKB-SubCell"/>
</dbReference>
<dbReference type="AlphaFoldDB" id="A0AA51YLF1"/>
<evidence type="ECO:0000259" key="11">
    <source>
        <dbReference type="PROSITE" id="PS50928"/>
    </source>
</evidence>
<keyword evidence="6 9" id="KW-0812">Transmembrane</keyword>
<dbReference type="InterPro" id="IPR035906">
    <property type="entry name" value="MetI-like_sf"/>
</dbReference>
<dbReference type="PANTHER" id="PTHR30425:SF1">
    <property type="entry name" value="PHOSPHATE TRANSPORT SYSTEM PERMEASE PROTEIN PSTC"/>
    <property type="match status" value="1"/>
</dbReference>
<feature type="transmembrane region" description="Helical" evidence="9">
    <location>
        <begin position="106"/>
        <end position="126"/>
    </location>
</feature>
<dbReference type="Proteomes" id="UP001182908">
    <property type="component" value="Chromosome"/>
</dbReference>
<evidence type="ECO:0000256" key="2">
    <source>
        <dbReference type="ARBA" id="ARBA00007069"/>
    </source>
</evidence>
<dbReference type="InterPro" id="IPR051124">
    <property type="entry name" value="Phosphate_Transport_Permease"/>
</dbReference>
<evidence type="ECO:0000256" key="9">
    <source>
        <dbReference type="RuleBase" id="RU363032"/>
    </source>
</evidence>
<feature type="domain" description="ABC transmembrane type-1" evidence="11">
    <location>
        <begin position="66"/>
        <end position="294"/>
    </location>
</feature>
<evidence type="ECO:0000256" key="6">
    <source>
        <dbReference type="ARBA" id="ARBA00022692"/>
    </source>
</evidence>
<feature type="transmembrane region" description="Helical" evidence="9">
    <location>
        <begin position="275"/>
        <end position="294"/>
    </location>
</feature>
<evidence type="ECO:0000256" key="4">
    <source>
        <dbReference type="ARBA" id="ARBA00022475"/>
    </source>
</evidence>
<evidence type="ECO:0000313" key="13">
    <source>
        <dbReference type="Proteomes" id="UP001182908"/>
    </source>
</evidence>
<reference evidence="12 13" key="1">
    <citation type="submission" date="2023-08" db="EMBL/GenBank/DDBJ databases">
        <title>Methanolobus mangrovi sp. nov. and Methanolobus sediminis sp. nov, two novel methylotrophic methanogens isolated from mangrove sediments in China.</title>
        <authorList>
            <person name="Zhou J."/>
        </authorList>
    </citation>
    <scope>NUCLEOTIDE SEQUENCE [LARGE SCALE GENOMIC DNA]</scope>
    <source>
        <strain evidence="12 13">FTZ6</strain>
    </source>
</reference>
<feature type="transmembrane region" description="Helical" evidence="9">
    <location>
        <begin position="158"/>
        <end position="177"/>
    </location>
</feature>
<evidence type="ECO:0000256" key="7">
    <source>
        <dbReference type="ARBA" id="ARBA00022989"/>
    </source>
</evidence>
<dbReference type="PROSITE" id="PS50928">
    <property type="entry name" value="ABC_TM1"/>
    <property type="match status" value="1"/>
</dbReference>
<evidence type="ECO:0000256" key="3">
    <source>
        <dbReference type="ARBA" id="ARBA00022448"/>
    </source>
</evidence>
<dbReference type="GeneID" id="84233580"/>
<comment type="similarity">
    <text evidence="2 10">Belongs to the binding-protein-dependent transport system permease family. CysTW subfamily.</text>
</comment>
<dbReference type="EMBL" id="CP133592">
    <property type="protein sequence ID" value="WMW24914.1"/>
    <property type="molecule type" value="Genomic_DNA"/>
</dbReference>
<evidence type="ECO:0000256" key="10">
    <source>
        <dbReference type="RuleBase" id="RU363054"/>
    </source>
</evidence>
<feature type="transmembrane region" description="Helical" evidence="9">
    <location>
        <begin position="234"/>
        <end position="255"/>
    </location>
</feature>
<dbReference type="KEGG" id="mseb:RE474_12645"/>
<name>A0AA51YLF1_9EURY</name>
<comment type="function">
    <text evidence="10">Part of the binding-protein-dependent transport system for phosphate; probably responsible for the translocation of the substrate across the membrane.</text>
</comment>
<keyword evidence="13" id="KW-1185">Reference proteome</keyword>
<dbReference type="RefSeq" id="WP_309310721.1">
    <property type="nucleotide sequence ID" value="NZ_CP133592.1"/>
</dbReference>
<protein>
    <recommendedName>
        <fullName evidence="10">Phosphate transport system permease protein</fullName>
    </recommendedName>
</protein>
<keyword evidence="3 9" id="KW-0813">Transport</keyword>
<dbReference type="GO" id="GO:0005315">
    <property type="term" value="F:phosphate transmembrane transporter activity"/>
    <property type="evidence" value="ECO:0007669"/>
    <property type="project" value="InterPro"/>
</dbReference>
<evidence type="ECO:0000313" key="12">
    <source>
        <dbReference type="EMBL" id="WMW24914.1"/>
    </source>
</evidence>
<dbReference type="Gene3D" id="1.10.3720.10">
    <property type="entry name" value="MetI-like"/>
    <property type="match status" value="1"/>
</dbReference>
<dbReference type="PROSITE" id="PS51257">
    <property type="entry name" value="PROKAR_LIPOPROTEIN"/>
    <property type="match status" value="1"/>
</dbReference>
<keyword evidence="8 9" id="KW-0472">Membrane</keyword>
<dbReference type="InterPro" id="IPR011864">
    <property type="entry name" value="Phosphate_PstC"/>
</dbReference>
<dbReference type="GO" id="GO:0006817">
    <property type="term" value="P:phosphate ion transport"/>
    <property type="evidence" value="ECO:0007669"/>
    <property type="project" value="UniProtKB-KW"/>
</dbReference>
<accession>A0AA51YLF1</accession>
<dbReference type="PANTHER" id="PTHR30425">
    <property type="entry name" value="PHOSPHATE TRANSPORT SYSTEM PERMEASE PROTEIN PST"/>
    <property type="match status" value="1"/>
</dbReference>
<evidence type="ECO:0000256" key="5">
    <source>
        <dbReference type="ARBA" id="ARBA00022592"/>
    </source>
</evidence>
<dbReference type="CDD" id="cd06261">
    <property type="entry name" value="TM_PBP2"/>
    <property type="match status" value="1"/>
</dbReference>
<evidence type="ECO:0000256" key="1">
    <source>
        <dbReference type="ARBA" id="ARBA00004651"/>
    </source>
</evidence>
<dbReference type="Pfam" id="PF00528">
    <property type="entry name" value="BPD_transp_1"/>
    <property type="match status" value="1"/>
</dbReference>
<comment type="subcellular location">
    <subcellularLocation>
        <location evidence="1 9">Cell membrane</location>
        <topology evidence="1 9">Multi-pass membrane protein</topology>
    </subcellularLocation>
</comment>
<feature type="transmembrane region" description="Helical" evidence="9">
    <location>
        <begin position="12"/>
        <end position="37"/>
    </location>
</feature>
<feature type="transmembrane region" description="Helical" evidence="9">
    <location>
        <begin position="64"/>
        <end position="94"/>
    </location>
</feature>
<gene>
    <name evidence="12" type="primary">pstC</name>
    <name evidence="12" type="ORF">RE474_12645</name>
</gene>
<dbReference type="NCBIfam" id="TIGR02138">
    <property type="entry name" value="phosphate_pstC"/>
    <property type="match status" value="1"/>
</dbReference>
<keyword evidence="5 10" id="KW-0592">Phosphate transport</keyword>
<sequence>MKTDIRSAIAQIVFTACGIITAITVLYLIGFIFYMAFPVLKSQGTYFIVGDVWNYTNGIYGAKIFIIGTLAVTFVTIILAFPLGIFTSIFLAEFAPEKLAYVLRSLVELLVGIPSVVYGIFGFVVLSKFMMNHVKPLISGTLGFIPIFYDTQPSSGDGVLLASMVLAVMILPTIVALSENAIRSVPAAYREASYAVGATHWETVRKVVIPSASGGIMASLVLGTMRAMGETMAVVMLLGNSAGIPTSIFSSGYAMTSKILNDAGERMANAEHMSALFAIAAVLFLIEILFVFAARKLEARF</sequence>
<keyword evidence="7 9" id="KW-1133">Transmembrane helix</keyword>
<organism evidence="12 13">
    <name type="scientific">Methanolobus sediminis</name>
    <dbReference type="NCBI Taxonomy" id="3072978"/>
    <lineage>
        <taxon>Archaea</taxon>
        <taxon>Methanobacteriati</taxon>
        <taxon>Methanobacteriota</taxon>
        <taxon>Stenosarchaea group</taxon>
        <taxon>Methanomicrobia</taxon>
        <taxon>Methanosarcinales</taxon>
        <taxon>Methanosarcinaceae</taxon>
        <taxon>Methanolobus</taxon>
    </lineage>
</organism>
<dbReference type="SUPFAM" id="SSF161098">
    <property type="entry name" value="MetI-like"/>
    <property type="match status" value="1"/>
</dbReference>